<evidence type="ECO:0000256" key="4">
    <source>
        <dbReference type="ARBA" id="ARBA00022490"/>
    </source>
</evidence>
<comment type="similarity">
    <text evidence="2">Belongs to the TsaE family.</text>
</comment>
<accession>A0A5D4FKH7</accession>
<feature type="compositionally biased region" description="Basic and acidic residues" evidence="12">
    <location>
        <begin position="13"/>
        <end position="23"/>
    </location>
</feature>
<evidence type="ECO:0000256" key="3">
    <source>
        <dbReference type="ARBA" id="ARBA00019010"/>
    </source>
</evidence>
<organism evidence="13 14">
    <name type="scientific">Corynebacterium urealyticum</name>
    <dbReference type="NCBI Taxonomy" id="43771"/>
    <lineage>
        <taxon>Bacteria</taxon>
        <taxon>Bacillati</taxon>
        <taxon>Actinomycetota</taxon>
        <taxon>Actinomycetes</taxon>
        <taxon>Mycobacteriales</taxon>
        <taxon>Corynebacteriaceae</taxon>
        <taxon>Corynebacterium</taxon>
    </lineage>
</organism>
<dbReference type="SUPFAM" id="SSF52540">
    <property type="entry name" value="P-loop containing nucleoside triphosphate hydrolases"/>
    <property type="match status" value="1"/>
</dbReference>
<dbReference type="InterPro" id="IPR003442">
    <property type="entry name" value="T6A_TsaE"/>
</dbReference>
<evidence type="ECO:0000256" key="2">
    <source>
        <dbReference type="ARBA" id="ARBA00007599"/>
    </source>
</evidence>
<keyword evidence="9" id="KW-0460">Magnesium</keyword>
<evidence type="ECO:0000313" key="13">
    <source>
        <dbReference type="EMBL" id="TYR16941.1"/>
    </source>
</evidence>
<dbReference type="EMBL" id="VSZI01000002">
    <property type="protein sequence ID" value="TYR16941.1"/>
    <property type="molecule type" value="Genomic_DNA"/>
</dbReference>
<comment type="caution">
    <text evidence="13">The sequence shown here is derived from an EMBL/GenBank/DDBJ whole genome shotgun (WGS) entry which is preliminary data.</text>
</comment>
<dbReference type="Proteomes" id="UP000324726">
    <property type="component" value="Unassembled WGS sequence"/>
</dbReference>
<name>A0A5D4FKH7_9CORY</name>
<evidence type="ECO:0000256" key="10">
    <source>
        <dbReference type="ARBA" id="ARBA00024908"/>
    </source>
</evidence>
<evidence type="ECO:0000256" key="1">
    <source>
        <dbReference type="ARBA" id="ARBA00004496"/>
    </source>
</evidence>
<evidence type="ECO:0000256" key="12">
    <source>
        <dbReference type="SAM" id="MobiDB-lite"/>
    </source>
</evidence>
<feature type="region of interest" description="Disordered" evidence="12">
    <location>
        <begin position="166"/>
        <end position="186"/>
    </location>
</feature>
<dbReference type="Gene3D" id="3.40.50.300">
    <property type="entry name" value="P-loop containing nucleotide triphosphate hydrolases"/>
    <property type="match status" value="1"/>
</dbReference>
<dbReference type="GO" id="GO:0016740">
    <property type="term" value="F:transferase activity"/>
    <property type="evidence" value="ECO:0007669"/>
    <property type="project" value="UniProtKB-KW"/>
</dbReference>
<comment type="function">
    <text evidence="10">Required for the formation of a threonylcarbamoyl group on adenosine at position 37 (t(6)A37) in tRNAs that read codons beginning with adenine. Is involved in the transfer of the threonylcarbamoyl moiety of threonylcarbamoyl-AMP (TC-AMP) to the N6 group of A37, together with TsaD and TsaB. TsaE seems to play an indirect role in the t(6)A biosynthesis pathway, possibly in regulating the core enzymatic function of TsaD.</text>
</comment>
<evidence type="ECO:0000256" key="6">
    <source>
        <dbReference type="ARBA" id="ARBA00022723"/>
    </source>
</evidence>
<dbReference type="Pfam" id="PF02367">
    <property type="entry name" value="TsaE"/>
    <property type="match status" value="1"/>
</dbReference>
<dbReference type="GO" id="GO:0005524">
    <property type="term" value="F:ATP binding"/>
    <property type="evidence" value="ECO:0007669"/>
    <property type="project" value="UniProtKB-KW"/>
</dbReference>
<keyword evidence="5" id="KW-0819">tRNA processing</keyword>
<sequence length="214" mass="22586">MSNAKAGSGVDLGEVKGHAHARTPEDMRAIGRELGEQLAAGTVVILTGPLGAGKTTITQGIAEGLAVKGRVQSPTFTIVRTHKPGARGIRLLHMDAYRLLGEGVAESIAPGEQLSRDDVLDTLESLDIDADLDDAVLVAEWGRGVVEELADRVLDVEITRAVGTEGDDDSDVVTADVNGDGSDVVDGDLADGGVIDMTDGDEDDPREVHWRWRE</sequence>
<dbReference type="AlphaFoldDB" id="A0A5D4FKH7"/>
<protein>
    <recommendedName>
        <fullName evidence="3">tRNA threonylcarbamoyladenosine biosynthesis protein TsaE</fullName>
    </recommendedName>
    <alternativeName>
        <fullName evidence="11">t(6)A37 threonylcarbamoyladenosine biosynthesis protein TsaE</fullName>
    </alternativeName>
</protein>
<keyword evidence="13" id="KW-0808">Transferase</keyword>
<dbReference type="InterPro" id="IPR027417">
    <property type="entry name" value="P-loop_NTPase"/>
</dbReference>
<keyword evidence="8" id="KW-0067">ATP-binding</keyword>
<gene>
    <name evidence="13" type="primary">tsaE</name>
    <name evidence="13" type="ORF">FYJ87_08870</name>
</gene>
<reference evidence="13 14" key="1">
    <citation type="submission" date="2019-08" db="EMBL/GenBank/DDBJ databases">
        <title>Draft genome of C. urealyticum strain VH4248.</title>
        <authorList>
            <person name="Navas J."/>
        </authorList>
    </citation>
    <scope>NUCLEOTIDE SEQUENCE [LARGE SCALE GENOMIC DNA]</scope>
    <source>
        <strain evidence="13 14">VH4248</strain>
    </source>
</reference>
<dbReference type="GO" id="GO:0046872">
    <property type="term" value="F:metal ion binding"/>
    <property type="evidence" value="ECO:0007669"/>
    <property type="project" value="UniProtKB-KW"/>
</dbReference>
<keyword evidence="7" id="KW-0547">Nucleotide-binding</keyword>
<evidence type="ECO:0000256" key="11">
    <source>
        <dbReference type="ARBA" id="ARBA00032441"/>
    </source>
</evidence>
<comment type="subcellular location">
    <subcellularLocation>
        <location evidence="1">Cytoplasm</location>
    </subcellularLocation>
</comment>
<dbReference type="NCBIfam" id="TIGR00150">
    <property type="entry name" value="T6A_YjeE"/>
    <property type="match status" value="1"/>
</dbReference>
<dbReference type="GO" id="GO:0002949">
    <property type="term" value="P:tRNA threonylcarbamoyladenosine modification"/>
    <property type="evidence" value="ECO:0007669"/>
    <property type="project" value="InterPro"/>
</dbReference>
<feature type="region of interest" description="Disordered" evidence="12">
    <location>
        <begin position="1"/>
        <end position="23"/>
    </location>
</feature>
<dbReference type="GO" id="GO:0005737">
    <property type="term" value="C:cytoplasm"/>
    <property type="evidence" value="ECO:0007669"/>
    <property type="project" value="UniProtKB-SubCell"/>
</dbReference>
<keyword evidence="4" id="KW-0963">Cytoplasm</keyword>
<evidence type="ECO:0000256" key="7">
    <source>
        <dbReference type="ARBA" id="ARBA00022741"/>
    </source>
</evidence>
<dbReference type="PANTHER" id="PTHR33540:SF2">
    <property type="entry name" value="TRNA THREONYLCARBAMOYLADENOSINE BIOSYNTHESIS PROTEIN TSAE"/>
    <property type="match status" value="1"/>
</dbReference>
<evidence type="ECO:0000256" key="8">
    <source>
        <dbReference type="ARBA" id="ARBA00022840"/>
    </source>
</evidence>
<evidence type="ECO:0000256" key="9">
    <source>
        <dbReference type="ARBA" id="ARBA00022842"/>
    </source>
</evidence>
<proteinExistence type="inferred from homology"/>
<evidence type="ECO:0000256" key="5">
    <source>
        <dbReference type="ARBA" id="ARBA00022694"/>
    </source>
</evidence>
<dbReference type="PANTHER" id="PTHR33540">
    <property type="entry name" value="TRNA THREONYLCARBAMOYLADENOSINE BIOSYNTHESIS PROTEIN TSAE"/>
    <property type="match status" value="1"/>
</dbReference>
<dbReference type="RefSeq" id="WP_148813171.1">
    <property type="nucleotide sequence ID" value="NZ_VSZI01000002.1"/>
</dbReference>
<keyword evidence="6" id="KW-0479">Metal-binding</keyword>
<evidence type="ECO:0000313" key="14">
    <source>
        <dbReference type="Proteomes" id="UP000324726"/>
    </source>
</evidence>